<feature type="region of interest" description="Disordered" evidence="1">
    <location>
        <begin position="111"/>
        <end position="134"/>
    </location>
</feature>
<reference evidence="2 3" key="1">
    <citation type="submission" date="2019-04" db="EMBL/GenBank/DDBJ databases">
        <title>Draft Whole-Genome sequence of the purple photosynthetic bacterium Rhodobacter capsulatus SP108 with an indigenous class A beta-lactamase.</title>
        <authorList>
            <person name="Robertson S."/>
            <person name="Meyer T.E."/>
            <person name="Kyndt J.A."/>
        </authorList>
    </citation>
    <scope>NUCLEOTIDE SEQUENCE [LARGE SCALE GENOMIC DNA]</scope>
    <source>
        <strain evidence="2 3">SP108</strain>
    </source>
</reference>
<feature type="compositionally biased region" description="Acidic residues" evidence="1">
    <location>
        <begin position="125"/>
        <end position="134"/>
    </location>
</feature>
<evidence type="ECO:0000313" key="2">
    <source>
        <dbReference type="EMBL" id="TKD22775.1"/>
    </source>
</evidence>
<comment type="caution">
    <text evidence="2">The sequence shown here is derived from an EMBL/GenBank/DDBJ whole genome shotgun (WGS) entry which is preliminary data.</text>
</comment>
<evidence type="ECO:0000256" key="1">
    <source>
        <dbReference type="SAM" id="MobiDB-lite"/>
    </source>
</evidence>
<accession>A0A4U1JTV8</accession>
<evidence type="ECO:0000313" key="3">
    <source>
        <dbReference type="Proteomes" id="UP000310597"/>
    </source>
</evidence>
<gene>
    <name evidence="2" type="ORF">FBT96_05550</name>
</gene>
<dbReference type="Proteomes" id="UP000310597">
    <property type="component" value="Unassembled WGS sequence"/>
</dbReference>
<proteinExistence type="predicted"/>
<dbReference type="AlphaFoldDB" id="A0A4U1JTV8"/>
<sequence length="134" mass="14330">MLVLADTEAVARQFGRIMGRSRGLAASIHPAATLTRAVNIEKIIEAVRAGQVTTCMLLSARPEEMRADVQAGWRDLTARVGASARCEIRSLDAAGPPRRCDPPWAFGALQIDQSRSEDTHAPPDCDPEDPAPGG</sequence>
<name>A0A4U1JTV8_RHOCA</name>
<feature type="compositionally biased region" description="Basic and acidic residues" evidence="1">
    <location>
        <begin position="114"/>
        <end position="123"/>
    </location>
</feature>
<organism evidence="2 3">
    <name type="scientific">Rhodobacter capsulatus</name>
    <name type="common">Rhodopseudomonas capsulata</name>
    <dbReference type="NCBI Taxonomy" id="1061"/>
    <lineage>
        <taxon>Bacteria</taxon>
        <taxon>Pseudomonadati</taxon>
        <taxon>Pseudomonadota</taxon>
        <taxon>Alphaproteobacteria</taxon>
        <taxon>Rhodobacterales</taxon>
        <taxon>Rhodobacter group</taxon>
        <taxon>Rhodobacter</taxon>
    </lineage>
</organism>
<dbReference type="EMBL" id="SWJZ01000016">
    <property type="protein sequence ID" value="TKD22775.1"/>
    <property type="molecule type" value="Genomic_DNA"/>
</dbReference>
<protein>
    <submittedName>
        <fullName evidence="2">Uncharacterized protein</fullName>
    </submittedName>
</protein>